<dbReference type="EMBL" id="CM042890">
    <property type="protein sequence ID" value="KAI4312491.1"/>
    <property type="molecule type" value="Genomic_DNA"/>
</dbReference>
<comment type="caution">
    <text evidence="1">The sequence shown here is derived from an EMBL/GenBank/DDBJ whole genome shotgun (WGS) entry which is preliminary data.</text>
</comment>
<sequence length="131" mass="15296">MAAATISLLVMLSLVGFVHGWPYFPLWYTHVLINNTIPGEFLTIHCNYHADDRGVHVIAPSEQYKFQFKPNVWGTTKFSCSFGWSDVSHHFNIYVQSRDYDNCDKNCKWLIKSEGPCYIKSDDFCDLYQWD</sequence>
<dbReference type="Proteomes" id="UP001057402">
    <property type="component" value="Chromosome 11"/>
</dbReference>
<proteinExistence type="predicted"/>
<organism evidence="1 2">
    <name type="scientific">Melastoma candidum</name>
    <dbReference type="NCBI Taxonomy" id="119954"/>
    <lineage>
        <taxon>Eukaryota</taxon>
        <taxon>Viridiplantae</taxon>
        <taxon>Streptophyta</taxon>
        <taxon>Embryophyta</taxon>
        <taxon>Tracheophyta</taxon>
        <taxon>Spermatophyta</taxon>
        <taxon>Magnoliopsida</taxon>
        <taxon>eudicotyledons</taxon>
        <taxon>Gunneridae</taxon>
        <taxon>Pentapetalae</taxon>
        <taxon>rosids</taxon>
        <taxon>malvids</taxon>
        <taxon>Myrtales</taxon>
        <taxon>Melastomataceae</taxon>
        <taxon>Melastomatoideae</taxon>
        <taxon>Melastomateae</taxon>
        <taxon>Melastoma</taxon>
    </lineage>
</organism>
<evidence type="ECO:0000313" key="2">
    <source>
        <dbReference type="Proteomes" id="UP001057402"/>
    </source>
</evidence>
<keyword evidence="2" id="KW-1185">Reference proteome</keyword>
<reference evidence="2" key="1">
    <citation type="journal article" date="2023" name="Front. Plant Sci.">
        <title>Chromosomal-level genome assembly of Melastoma candidum provides insights into trichome evolution.</title>
        <authorList>
            <person name="Zhong Y."/>
            <person name="Wu W."/>
            <person name="Sun C."/>
            <person name="Zou P."/>
            <person name="Liu Y."/>
            <person name="Dai S."/>
            <person name="Zhou R."/>
        </authorList>
    </citation>
    <scope>NUCLEOTIDE SEQUENCE [LARGE SCALE GENOMIC DNA]</scope>
</reference>
<accession>A0ACB9LMC4</accession>
<evidence type="ECO:0000313" key="1">
    <source>
        <dbReference type="EMBL" id="KAI4312491.1"/>
    </source>
</evidence>
<protein>
    <submittedName>
        <fullName evidence="1">Uncharacterized protein</fullName>
    </submittedName>
</protein>
<gene>
    <name evidence="1" type="ORF">MLD38_037298</name>
</gene>
<name>A0ACB9LMC4_9MYRT</name>